<keyword evidence="1" id="KW-0472">Membrane</keyword>
<keyword evidence="1" id="KW-1133">Transmembrane helix</keyword>
<evidence type="ECO:0000313" key="3">
    <source>
        <dbReference type="Proteomes" id="UP001165296"/>
    </source>
</evidence>
<proteinExistence type="predicted"/>
<dbReference type="EMBL" id="JAJADR010000002">
    <property type="protein sequence ID" value="MCB2408575.1"/>
    <property type="molecule type" value="Genomic_DNA"/>
</dbReference>
<feature type="transmembrane region" description="Helical" evidence="1">
    <location>
        <begin position="185"/>
        <end position="206"/>
    </location>
</feature>
<feature type="transmembrane region" description="Helical" evidence="1">
    <location>
        <begin position="12"/>
        <end position="32"/>
    </location>
</feature>
<keyword evidence="1" id="KW-0812">Transmembrane</keyword>
<reference evidence="2" key="1">
    <citation type="submission" date="2021-10" db="EMBL/GenBank/DDBJ databases">
        <authorList>
            <person name="Dean J.D."/>
            <person name="Kim M.K."/>
            <person name="Newey C.N."/>
            <person name="Stoker T.S."/>
            <person name="Thompson D.W."/>
            <person name="Grose J.H."/>
        </authorList>
    </citation>
    <scope>NUCLEOTIDE SEQUENCE</scope>
    <source>
        <strain evidence="2">BT178</strain>
    </source>
</reference>
<protein>
    <submittedName>
        <fullName evidence="2">Membrane-associated protein</fullName>
    </submittedName>
</protein>
<gene>
    <name evidence="2" type="ORF">LGH74_11355</name>
</gene>
<organism evidence="2 3">
    <name type="scientific">Hymenobacter lucidus</name>
    <dbReference type="NCBI Taxonomy" id="2880930"/>
    <lineage>
        <taxon>Bacteria</taxon>
        <taxon>Pseudomonadati</taxon>
        <taxon>Bacteroidota</taxon>
        <taxon>Cytophagia</taxon>
        <taxon>Cytophagales</taxon>
        <taxon>Hymenobacteraceae</taxon>
        <taxon>Hymenobacter</taxon>
    </lineage>
</organism>
<evidence type="ECO:0000256" key="1">
    <source>
        <dbReference type="SAM" id="Phobius"/>
    </source>
</evidence>
<feature type="transmembrane region" description="Helical" evidence="1">
    <location>
        <begin position="102"/>
        <end position="120"/>
    </location>
</feature>
<name>A0ABS8AQU8_9BACT</name>
<accession>A0ABS8AQU8</accession>
<feature type="transmembrane region" description="Helical" evidence="1">
    <location>
        <begin position="132"/>
        <end position="150"/>
    </location>
</feature>
<dbReference type="Proteomes" id="UP001165296">
    <property type="component" value="Unassembled WGS sequence"/>
</dbReference>
<evidence type="ECO:0000313" key="2">
    <source>
        <dbReference type="EMBL" id="MCB2408575.1"/>
    </source>
</evidence>
<comment type="caution">
    <text evidence="2">The sequence shown here is derived from an EMBL/GenBank/DDBJ whole genome shotgun (WGS) entry which is preliminary data.</text>
</comment>
<keyword evidence="3" id="KW-1185">Reference proteome</keyword>
<dbReference type="RefSeq" id="WP_226175727.1">
    <property type="nucleotide sequence ID" value="NZ_JAJADR010000002.1"/>
</dbReference>
<sequence length="233" mass="25916">MTPASASSRLPLTLKIAYSLFLAVMVPVYYFNYGPTNFLYFCDIALLLCLISLWTEARLPASMAAVGILLPQVFWCADFLGELVGVHLVGMTAYMFDPNRSLFLRGLSFFHGWLPFLLLFMVKRLGYDRRALWAWTGLGWSLCLVAYFLLPAAGTVLPDPKIPVNINYVFGFDDAKAQTWMPAPAYLLAWMAALFIVFYLPTHFVLKKLFGRKARPAATVAAQPTAIALPAGA</sequence>
<feature type="transmembrane region" description="Helical" evidence="1">
    <location>
        <begin position="38"/>
        <end position="57"/>
    </location>
</feature>